<dbReference type="EMBL" id="AOFT01000003">
    <property type="protein sequence ID" value="EMR07213.1"/>
    <property type="molecule type" value="Genomic_DNA"/>
</dbReference>
<dbReference type="STRING" id="1235279.C772_00858"/>
<dbReference type="EC" id="3.4.11.6" evidence="2"/>
<sequence length="252" mass="28463">METEKNLPIINDWDFSVPSLTVTPEIGLKILNNYLSSSAICTIKSHREKGSTKNIIGRMKRTQKEKIILAAHYDTVFGTDGAFDNASGVAVLLTLAEELSNRNDWKSGFEFIAFSSEEYLGLGDEYYLKEHKRNLQKAMFAMNFDGVGQTLGTNTITLMSGSNELEKCLKEIKKGFPSFQWTSPWYESNHYTFFSNGVPSIPFSSNGVSDLLHTKDDTIQWLSIEKLYEAYSIAFEIITSLQGKTSKWTRES</sequence>
<proteinExistence type="predicted"/>
<dbReference type="GO" id="GO:0004177">
    <property type="term" value="F:aminopeptidase activity"/>
    <property type="evidence" value="ECO:0007669"/>
    <property type="project" value="UniProtKB-KW"/>
</dbReference>
<keyword evidence="2" id="KW-0645">Protease</keyword>
<comment type="caution">
    <text evidence="2">The sequence shown here is derived from an EMBL/GenBank/DDBJ whole genome shotgun (WGS) entry which is preliminary data.</text>
</comment>
<dbReference type="Gene3D" id="3.40.630.10">
    <property type="entry name" value="Zn peptidases"/>
    <property type="match status" value="1"/>
</dbReference>
<dbReference type="AlphaFoldDB" id="M7NF85"/>
<dbReference type="PATRIC" id="fig|1235279.3.peg.871"/>
<evidence type="ECO:0000313" key="3">
    <source>
        <dbReference type="Proteomes" id="UP000011919"/>
    </source>
</evidence>
<accession>M7NF85</accession>
<organism evidence="2 3">
    <name type="scientific">Bhargavaea cecembensis DSE10</name>
    <dbReference type="NCBI Taxonomy" id="1235279"/>
    <lineage>
        <taxon>Bacteria</taxon>
        <taxon>Bacillati</taxon>
        <taxon>Bacillota</taxon>
        <taxon>Bacilli</taxon>
        <taxon>Bacillales</taxon>
        <taxon>Caryophanaceae</taxon>
        <taxon>Bhargavaea</taxon>
    </lineage>
</organism>
<dbReference type="InterPro" id="IPR007484">
    <property type="entry name" value="Peptidase_M28"/>
</dbReference>
<name>M7NF85_9BACL</name>
<evidence type="ECO:0000313" key="2">
    <source>
        <dbReference type="EMBL" id="EMR07213.1"/>
    </source>
</evidence>
<dbReference type="SUPFAM" id="SSF53187">
    <property type="entry name" value="Zn-dependent exopeptidases"/>
    <property type="match status" value="1"/>
</dbReference>
<dbReference type="PANTHER" id="PTHR12147:SF26">
    <property type="entry name" value="PEPTIDASE M28 DOMAIN-CONTAINING PROTEIN"/>
    <property type="match status" value="1"/>
</dbReference>
<dbReference type="Proteomes" id="UP000011919">
    <property type="component" value="Unassembled WGS sequence"/>
</dbReference>
<keyword evidence="2" id="KW-0031">Aminopeptidase</keyword>
<keyword evidence="2" id="KW-0378">Hydrolase</keyword>
<dbReference type="eggNOG" id="COG2234">
    <property type="taxonomic scope" value="Bacteria"/>
</dbReference>
<gene>
    <name evidence="2" type="primary">ywaD_1</name>
    <name evidence="2" type="ORF">C772_00858</name>
</gene>
<dbReference type="GO" id="GO:0006508">
    <property type="term" value="P:proteolysis"/>
    <property type="evidence" value="ECO:0007669"/>
    <property type="project" value="InterPro"/>
</dbReference>
<evidence type="ECO:0000259" key="1">
    <source>
        <dbReference type="Pfam" id="PF04389"/>
    </source>
</evidence>
<dbReference type="RefSeq" id="WP_008297686.1">
    <property type="nucleotide sequence ID" value="NZ_AOFT01000003.1"/>
</dbReference>
<keyword evidence="3" id="KW-1185">Reference proteome</keyword>
<dbReference type="GO" id="GO:0008235">
    <property type="term" value="F:metalloexopeptidase activity"/>
    <property type="evidence" value="ECO:0007669"/>
    <property type="project" value="InterPro"/>
</dbReference>
<dbReference type="PANTHER" id="PTHR12147">
    <property type="entry name" value="METALLOPEPTIDASE M28 FAMILY MEMBER"/>
    <property type="match status" value="1"/>
</dbReference>
<dbReference type="Pfam" id="PF04389">
    <property type="entry name" value="Peptidase_M28"/>
    <property type="match status" value="1"/>
</dbReference>
<reference evidence="2 3" key="1">
    <citation type="journal article" date="2013" name="Genome Announc.">
        <title>Draft Genome Sequence of Bhargavaea cecembensis Strain DSE10T, Isolated from a Deep-Sea Sediment Sample Collected at a Depth of 5,904 m from the Chagos-Laccadive Ridge System in the Indian Ocean.</title>
        <authorList>
            <person name="Shivaji S."/>
            <person name="Ara S."/>
            <person name="Begum Z."/>
            <person name="Ruth M."/>
            <person name="Singh A."/>
            <person name="Kumar Pinnaka A."/>
        </authorList>
    </citation>
    <scope>NUCLEOTIDE SEQUENCE [LARGE SCALE GENOMIC DNA]</scope>
    <source>
        <strain evidence="2 3">DSE10</strain>
    </source>
</reference>
<protein>
    <submittedName>
        <fullName evidence="2">Arginyl aminopeptidase</fullName>
        <ecNumber evidence="2">3.4.11.6</ecNumber>
    </submittedName>
</protein>
<feature type="domain" description="Peptidase M28" evidence="1">
    <location>
        <begin position="54"/>
        <end position="233"/>
    </location>
</feature>
<dbReference type="InterPro" id="IPR045175">
    <property type="entry name" value="M28_fam"/>
</dbReference>
<dbReference type="OrthoDB" id="9762302at2"/>